<dbReference type="Proteomes" id="UP000805649">
    <property type="component" value="Unassembled WGS sequence"/>
</dbReference>
<dbReference type="EMBL" id="VUJX02000005">
    <property type="protein sequence ID" value="KAL0936006.1"/>
    <property type="molecule type" value="Genomic_DNA"/>
</dbReference>
<reference evidence="1 2" key="1">
    <citation type="journal article" date="2020" name="Phytopathology">
        <title>Genome Sequence Resources of Colletotrichum truncatum, C. plurivorum, C. musicola, and C. sojae: Four Species Pathogenic to Soybean (Glycine max).</title>
        <authorList>
            <person name="Rogerio F."/>
            <person name="Boufleur T.R."/>
            <person name="Ciampi-Guillardi M."/>
            <person name="Sukno S.A."/>
            <person name="Thon M.R."/>
            <person name="Massola Junior N.S."/>
            <person name="Baroncelli R."/>
        </authorList>
    </citation>
    <scope>NUCLEOTIDE SEQUENCE [LARGE SCALE GENOMIC DNA]</scope>
    <source>
        <strain evidence="1 2">CMES1059</strain>
    </source>
</reference>
<gene>
    <name evidence="1" type="ORF">CTRU02_208221</name>
</gene>
<organism evidence="1 2">
    <name type="scientific">Colletotrichum truncatum</name>
    <name type="common">Anthracnose fungus</name>
    <name type="synonym">Colletotrichum capsici</name>
    <dbReference type="NCBI Taxonomy" id="5467"/>
    <lineage>
        <taxon>Eukaryota</taxon>
        <taxon>Fungi</taxon>
        <taxon>Dikarya</taxon>
        <taxon>Ascomycota</taxon>
        <taxon>Pezizomycotina</taxon>
        <taxon>Sordariomycetes</taxon>
        <taxon>Hypocreomycetidae</taxon>
        <taxon>Glomerellales</taxon>
        <taxon>Glomerellaceae</taxon>
        <taxon>Colletotrichum</taxon>
        <taxon>Colletotrichum truncatum species complex</taxon>
    </lineage>
</organism>
<sequence length="201" mass="22843">MQLRSERAFHFDSYGDLIFKVGNPKEVLEFLVCSRTVARSSAVFRAMLYGGFAESKPQATGNSWVVELPEDRACPLLVVLSIIHGHFTYIPNGLKQNEMYHVLTITEKYDMTHILRPWAKVWFQPYEDIRSPAGNEMLLWISWEIGHVKMVCDMSKSLLLGSQVDKNGQLVTSGGVPLKKYVFLEPPGMLGKLLLLIYCVF</sequence>
<evidence type="ECO:0000313" key="1">
    <source>
        <dbReference type="EMBL" id="KAL0936006.1"/>
    </source>
</evidence>
<keyword evidence="2" id="KW-1185">Reference proteome</keyword>
<comment type="caution">
    <text evidence="1">The sequence shown here is derived from an EMBL/GenBank/DDBJ whole genome shotgun (WGS) entry which is preliminary data.</text>
</comment>
<proteinExistence type="predicted"/>
<accession>A0ACC3YX33</accession>
<name>A0ACC3YX33_COLTU</name>
<evidence type="ECO:0000313" key="2">
    <source>
        <dbReference type="Proteomes" id="UP000805649"/>
    </source>
</evidence>
<protein>
    <submittedName>
        <fullName evidence="1">Uncharacterized protein</fullName>
    </submittedName>
</protein>